<dbReference type="AlphaFoldDB" id="A0A3M6QBC8"/>
<gene>
    <name evidence="2" type="ORF">EBQ25_05280</name>
</gene>
<dbReference type="SUPFAM" id="SSF52096">
    <property type="entry name" value="ClpP/crotonase"/>
    <property type="match status" value="1"/>
</dbReference>
<organism evidence="2 3">
    <name type="scientific">Allofranklinella schreckenbergeri</name>
    <dbReference type="NCBI Taxonomy" id="1076744"/>
    <lineage>
        <taxon>Bacteria</taxon>
        <taxon>Pseudomonadati</taxon>
        <taxon>Pseudomonadota</taxon>
        <taxon>Betaproteobacteria</taxon>
        <taxon>Burkholderiales</taxon>
        <taxon>Comamonadaceae</taxon>
        <taxon>Allofranklinella</taxon>
    </lineage>
</organism>
<dbReference type="InterPro" id="IPR051683">
    <property type="entry name" value="Enoyl-CoA_Hydratase/Isomerase"/>
</dbReference>
<dbReference type="Gene3D" id="1.10.12.10">
    <property type="entry name" value="Lyase 2-enoyl-coa Hydratase, Chain A, domain 2"/>
    <property type="match status" value="1"/>
</dbReference>
<dbReference type="PANTHER" id="PTHR42964">
    <property type="entry name" value="ENOYL-COA HYDRATASE"/>
    <property type="match status" value="1"/>
</dbReference>
<comment type="caution">
    <text evidence="2">The sequence shown here is derived from an EMBL/GenBank/DDBJ whole genome shotgun (WGS) entry which is preliminary data.</text>
</comment>
<dbReference type="CDD" id="cd06558">
    <property type="entry name" value="crotonase-like"/>
    <property type="match status" value="1"/>
</dbReference>
<dbReference type="EMBL" id="RDQL01000005">
    <property type="protein sequence ID" value="RMX00478.1"/>
    <property type="molecule type" value="Genomic_DNA"/>
</dbReference>
<dbReference type="RefSeq" id="WP_122253772.1">
    <property type="nucleotide sequence ID" value="NZ_RDQL01000005.1"/>
</dbReference>
<dbReference type="InterPro" id="IPR001753">
    <property type="entry name" value="Enoyl-CoA_hydra/iso"/>
</dbReference>
<dbReference type="InterPro" id="IPR014748">
    <property type="entry name" value="Enoyl-CoA_hydra_C"/>
</dbReference>
<dbReference type="Gene3D" id="3.90.226.10">
    <property type="entry name" value="2-enoyl-CoA Hydratase, Chain A, domain 1"/>
    <property type="match status" value="1"/>
</dbReference>
<protein>
    <submittedName>
        <fullName evidence="2">Enoyl-CoA hydratase/isomerase family protein</fullName>
    </submittedName>
</protein>
<dbReference type="InterPro" id="IPR029045">
    <property type="entry name" value="ClpP/crotonase-like_dom_sf"/>
</dbReference>
<evidence type="ECO:0000313" key="3">
    <source>
        <dbReference type="Proteomes" id="UP000267035"/>
    </source>
</evidence>
<accession>A0A3M6QBC8</accession>
<evidence type="ECO:0000256" key="1">
    <source>
        <dbReference type="ARBA" id="ARBA00005254"/>
    </source>
</evidence>
<dbReference type="Proteomes" id="UP000267035">
    <property type="component" value="Unassembled WGS sequence"/>
</dbReference>
<keyword evidence="2" id="KW-0413">Isomerase</keyword>
<proteinExistence type="inferred from homology"/>
<dbReference type="PANTHER" id="PTHR42964:SF1">
    <property type="entry name" value="POLYKETIDE BIOSYNTHESIS ENOYL-COA HYDRATASE PKSH-RELATED"/>
    <property type="match status" value="1"/>
</dbReference>
<evidence type="ECO:0000313" key="2">
    <source>
        <dbReference type="EMBL" id="RMX00478.1"/>
    </source>
</evidence>
<comment type="similarity">
    <text evidence="1">Belongs to the enoyl-CoA hydratase/isomerase family.</text>
</comment>
<name>A0A3M6QBC8_9BURK</name>
<reference evidence="2 3" key="1">
    <citation type="submission" date="2018-10" db="EMBL/GenBank/DDBJ databases">
        <title>Comamonadaceae CDC group NO-1 genome sequencing and assembly.</title>
        <authorList>
            <person name="Bernier A.-M."/>
            <person name="Bernard K."/>
        </authorList>
    </citation>
    <scope>NUCLEOTIDE SEQUENCE [LARGE SCALE GENOMIC DNA]</scope>
    <source>
        <strain evidence="2 3">NML161473</strain>
    </source>
</reference>
<dbReference type="Pfam" id="PF00378">
    <property type="entry name" value="ECH_1"/>
    <property type="match status" value="1"/>
</dbReference>
<dbReference type="GO" id="GO:0016853">
    <property type="term" value="F:isomerase activity"/>
    <property type="evidence" value="ECO:0007669"/>
    <property type="project" value="UniProtKB-KW"/>
</dbReference>
<sequence>MTPTLRITTEGHIATVTLNRPDVRNAFNDEVIAELTQAFGELGQRADVRAIVLAAEGKAFCAGADLNWMRRMADYTREENLADAGKLAEMLRVIYECPKPTIARVQGDVYAGGMGLVAACDMAVAVEGAGFCLSEVKLGLIPATISPYVIRAMGPRAAHRYFLTAERFDAQEALRTGFVHAIVPDAAALDAKVAELCAALSSASPNAVRECKKLVQDVAERPIDASLIAQTVQGIADIRASAEGKEGVQSFLQKRKPQWLQ</sequence>
<keyword evidence="3" id="KW-1185">Reference proteome</keyword>